<keyword evidence="7" id="KW-1133">Transmembrane helix</keyword>
<evidence type="ECO:0000256" key="7">
    <source>
        <dbReference type="RuleBase" id="RU364131"/>
    </source>
</evidence>
<keyword evidence="6 7" id="KW-0472">Membrane</keyword>
<evidence type="ECO:0000313" key="8">
    <source>
        <dbReference type="Ensembl" id="ENSCCRP00015083886.1"/>
    </source>
</evidence>
<evidence type="ECO:0000313" key="10">
    <source>
        <dbReference type="Proteomes" id="UP000694700"/>
    </source>
</evidence>
<dbReference type="GO" id="GO:0016020">
    <property type="term" value="C:membrane"/>
    <property type="evidence" value="ECO:0007669"/>
    <property type="project" value="UniProtKB-SubCell"/>
</dbReference>
<dbReference type="Proteomes" id="UP000694427">
    <property type="component" value="Unplaced"/>
</dbReference>
<dbReference type="GO" id="GO:0043269">
    <property type="term" value="P:regulation of monoatomic ion transport"/>
    <property type="evidence" value="ECO:0007669"/>
    <property type="project" value="InterPro"/>
</dbReference>
<keyword evidence="5 7" id="KW-0406">Ion transport</keyword>
<dbReference type="Ensembl" id="ENSCCRT00010086750.1">
    <property type="protein sequence ID" value="ENSCCRP00010078162.1"/>
    <property type="gene ID" value="ENSCCRG00010034124.1"/>
</dbReference>
<comment type="similarity">
    <text evidence="2 7">Belongs to the FXYD family.</text>
</comment>
<dbReference type="Ensembl" id="ENSCCRT00015086620.1">
    <property type="protein sequence ID" value="ENSCCRP00015083886.1"/>
    <property type="gene ID" value="ENSCCRG00015033835.1"/>
</dbReference>
<keyword evidence="9" id="KW-1185">Reference proteome</keyword>
<dbReference type="InterPro" id="IPR000272">
    <property type="entry name" value="Ion-transport_regulator_FXYD"/>
</dbReference>
<dbReference type="PANTHER" id="PTHR14132:SF14">
    <property type="entry name" value="FXYD DOMAIN-CONTAINING ION TRANSPORT REGULATOR 5"/>
    <property type="match status" value="1"/>
</dbReference>
<evidence type="ECO:0000256" key="2">
    <source>
        <dbReference type="ARBA" id="ARBA00005948"/>
    </source>
</evidence>
<dbReference type="Pfam" id="PF02038">
    <property type="entry name" value="ATP1G1_PLM_MAT8"/>
    <property type="match status" value="1"/>
</dbReference>
<evidence type="ECO:0000256" key="3">
    <source>
        <dbReference type="ARBA" id="ARBA00022448"/>
    </source>
</evidence>
<evidence type="ECO:0000313" key="9">
    <source>
        <dbReference type="Proteomes" id="UP000694427"/>
    </source>
</evidence>
<dbReference type="CDD" id="cd20330">
    <property type="entry name" value="FXYD12"/>
    <property type="match status" value="1"/>
</dbReference>
<comment type="subcellular location">
    <subcellularLocation>
        <location evidence="1">Membrane</location>
        <topology evidence="1">Single-pass membrane protein</topology>
    </subcellularLocation>
</comment>
<feature type="transmembrane region" description="Helical" evidence="7">
    <location>
        <begin position="24"/>
        <end position="43"/>
    </location>
</feature>
<sequence>LSLFPAPTVDPDADFFYDYENLRIGGLIFAGVIVILSVLLLTGNRIKRCGKRKLHLNHVTSTFPLKL</sequence>
<keyword evidence="4 7" id="KW-0812">Transmembrane</keyword>
<evidence type="ECO:0000256" key="5">
    <source>
        <dbReference type="ARBA" id="ARBA00023065"/>
    </source>
</evidence>
<evidence type="ECO:0000256" key="4">
    <source>
        <dbReference type="ARBA" id="ARBA00022692"/>
    </source>
</evidence>
<proteinExistence type="inferred from homology"/>
<dbReference type="Proteomes" id="UP000694700">
    <property type="component" value="Unplaced"/>
</dbReference>
<dbReference type="GO" id="GO:0017080">
    <property type="term" value="F:sodium channel regulator activity"/>
    <property type="evidence" value="ECO:0007669"/>
    <property type="project" value="TreeGrafter"/>
</dbReference>
<evidence type="ECO:0000256" key="1">
    <source>
        <dbReference type="ARBA" id="ARBA00004167"/>
    </source>
</evidence>
<dbReference type="Gene3D" id="1.20.5.780">
    <property type="entry name" value="Single helix bin"/>
    <property type="match status" value="1"/>
</dbReference>
<name>A0A8C1XP63_CYPCA</name>
<accession>A0A8C1XP63</accession>
<dbReference type="GO" id="GO:0006811">
    <property type="term" value="P:monoatomic ion transport"/>
    <property type="evidence" value="ECO:0007669"/>
    <property type="project" value="UniProtKB-KW"/>
</dbReference>
<evidence type="ECO:0000256" key="6">
    <source>
        <dbReference type="ARBA" id="ARBA00023136"/>
    </source>
</evidence>
<organism evidence="8 10">
    <name type="scientific">Cyprinus carpio</name>
    <name type="common">Common carp</name>
    <dbReference type="NCBI Taxonomy" id="7962"/>
    <lineage>
        <taxon>Eukaryota</taxon>
        <taxon>Metazoa</taxon>
        <taxon>Chordata</taxon>
        <taxon>Craniata</taxon>
        <taxon>Vertebrata</taxon>
        <taxon>Euteleostomi</taxon>
        <taxon>Actinopterygii</taxon>
        <taxon>Neopterygii</taxon>
        <taxon>Teleostei</taxon>
        <taxon>Ostariophysi</taxon>
        <taxon>Cypriniformes</taxon>
        <taxon>Cyprinidae</taxon>
        <taxon>Cyprininae</taxon>
        <taxon>Cyprinus</taxon>
    </lineage>
</organism>
<reference evidence="8" key="1">
    <citation type="submission" date="2025-05" db="UniProtKB">
        <authorList>
            <consortium name="Ensembl"/>
        </authorList>
    </citation>
    <scope>IDENTIFICATION</scope>
</reference>
<dbReference type="PANTHER" id="PTHR14132">
    <property type="entry name" value="SODIUM/POTASSIUM-TRANSPORTING ATPASE SUBUNIT GAMMA"/>
    <property type="match status" value="1"/>
</dbReference>
<dbReference type="AlphaFoldDB" id="A0A8C1XP63"/>
<keyword evidence="3 7" id="KW-0813">Transport</keyword>
<protein>
    <recommendedName>
        <fullName evidence="7">FXYD domain-containing ion transport regulator</fullName>
    </recommendedName>
</protein>